<organism evidence="2">
    <name type="scientific">mine drainage metagenome</name>
    <dbReference type="NCBI Taxonomy" id="410659"/>
    <lineage>
        <taxon>unclassified sequences</taxon>
        <taxon>metagenomes</taxon>
        <taxon>ecological metagenomes</taxon>
    </lineage>
</organism>
<dbReference type="InterPro" id="IPR035067">
    <property type="entry name" value="V-type_ATPase_csu/dsu"/>
</dbReference>
<reference evidence="2" key="1">
    <citation type="submission" date="2013-08" db="EMBL/GenBank/DDBJ databases">
        <authorList>
            <person name="Mendez C."/>
            <person name="Richter M."/>
            <person name="Ferrer M."/>
            <person name="Sanchez J."/>
        </authorList>
    </citation>
    <scope>NUCLEOTIDE SEQUENCE</scope>
</reference>
<sequence length="189" mass="21941">MISLGSVDAVIDYLTRYGIGTYLLVHMEEYRKTKDVTSLYSAMDSYHFTSMLDSLKFYNGDESYIREYIRETIDSYNILSVLKAIQLSVPLDQVSRFLFPRGNIPLNVIEESMRMQSIEDAAAHFRQHYDLSPASEKYSRFGLLYHYEIAMRSTIISKYASKMSALPVSLNSIFYFIIKSEVEREDLRA</sequence>
<dbReference type="InterPro" id="IPR036079">
    <property type="entry name" value="ATPase_csu/dsu_sf"/>
</dbReference>
<accession>T0YPB0</accession>
<name>T0YPB0_9ZZZZ</name>
<evidence type="ECO:0000256" key="1">
    <source>
        <dbReference type="ARBA" id="ARBA00006709"/>
    </source>
</evidence>
<dbReference type="InterPro" id="IPR002843">
    <property type="entry name" value="ATPase_V0-cplx_csu/dsu"/>
</dbReference>
<dbReference type="Gene3D" id="1.20.1690.10">
    <property type="entry name" value="V-type ATP synthase subunit C domain"/>
    <property type="match status" value="1"/>
</dbReference>
<comment type="caution">
    <text evidence="2">The sequence shown here is derived from an EMBL/GenBank/DDBJ whole genome shotgun (WGS) entry which is preliminary data.</text>
</comment>
<evidence type="ECO:0000313" key="2">
    <source>
        <dbReference type="EMBL" id="EQD34948.1"/>
    </source>
</evidence>
<dbReference type="SUPFAM" id="SSF103486">
    <property type="entry name" value="V-type ATP synthase subunit C"/>
    <property type="match status" value="1"/>
</dbReference>
<protein>
    <submittedName>
        <fullName evidence="2">V-type ATP synthase subunit C</fullName>
    </submittedName>
</protein>
<proteinExistence type="inferred from homology"/>
<dbReference type="AlphaFoldDB" id="T0YPB0"/>
<reference evidence="2" key="2">
    <citation type="journal article" date="2014" name="ISME J.">
        <title>Microbial stratification in low pH oxic and suboxic macroscopic growths along an acid mine drainage.</title>
        <authorList>
            <person name="Mendez-Garcia C."/>
            <person name="Mesa V."/>
            <person name="Sprenger R.R."/>
            <person name="Richter M."/>
            <person name="Diez M.S."/>
            <person name="Solano J."/>
            <person name="Bargiela R."/>
            <person name="Golyshina O.V."/>
            <person name="Manteca A."/>
            <person name="Ramos J.L."/>
            <person name="Gallego J.R."/>
            <person name="Llorente I."/>
            <person name="Martins Dos Santos V.A."/>
            <person name="Jensen O.N."/>
            <person name="Pelaez A.I."/>
            <person name="Sanchez J."/>
            <person name="Ferrer M."/>
        </authorList>
    </citation>
    <scope>NUCLEOTIDE SEQUENCE</scope>
</reference>
<dbReference type="GO" id="GO:0046961">
    <property type="term" value="F:proton-transporting ATPase activity, rotational mechanism"/>
    <property type="evidence" value="ECO:0007669"/>
    <property type="project" value="InterPro"/>
</dbReference>
<gene>
    <name evidence="2" type="ORF">B2A_12600</name>
</gene>
<dbReference type="EMBL" id="AUZZ01009091">
    <property type="protein sequence ID" value="EQD34948.1"/>
    <property type="molecule type" value="Genomic_DNA"/>
</dbReference>
<dbReference type="Pfam" id="PF01992">
    <property type="entry name" value="vATP-synt_AC39"/>
    <property type="match status" value="1"/>
</dbReference>
<comment type="similarity">
    <text evidence="1">Belongs to the V-ATPase V0D/AC39 subunit family.</text>
</comment>
<feature type="non-terminal residue" evidence="2">
    <location>
        <position position="189"/>
    </location>
</feature>